<dbReference type="Gene3D" id="1.10.510.10">
    <property type="entry name" value="Transferase(Phosphotransferase) domain 1"/>
    <property type="match status" value="1"/>
</dbReference>
<name>A0A8E0RVG4_9TREM</name>
<gene>
    <name evidence="3" type="ORF">FBUS_11418</name>
</gene>
<reference evidence="3" key="1">
    <citation type="submission" date="2019-05" db="EMBL/GenBank/DDBJ databases">
        <title>Annotation for the trematode Fasciolopsis buski.</title>
        <authorList>
            <person name="Choi Y.-J."/>
        </authorList>
    </citation>
    <scope>NUCLEOTIDE SEQUENCE</scope>
    <source>
        <strain evidence="3">HT</strain>
        <tissue evidence="3">Whole worm</tissue>
    </source>
</reference>
<dbReference type="InterPro" id="IPR011009">
    <property type="entry name" value="Kinase-like_dom_sf"/>
</dbReference>
<feature type="compositionally biased region" description="Polar residues" evidence="1">
    <location>
        <begin position="13"/>
        <end position="29"/>
    </location>
</feature>
<accession>A0A8E0RVG4</accession>
<feature type="domain" description="Protein kinase" evidence="2">
    <location>
        <begin position="43"/>
        <end position="237"/>
    </location>
</feature>
<dbReference type="GO" id="GO:0005524">
    <property type="term" value="F:ATP binding"/>
    <property type="evidence" value="ECO:0007669"/>
    <property type="project" value="InterPro"/>
</dbReference>
<evidence type="ECO:0000259" key="2">
    <source>
        <dbReference type="PROSITE" id="PS50011"/>
    </source>
</evidence>
<feature type="region of interest" description="Disordered" evidence="1">
    <location>
        <begin position="1"/>
        <end position="57"/>
    </location>
</feature>
<dbReference type="EMBL" id="LUCM01007137">
    <property type="protein sequence ID" value="KAA0190379.1"/>
    <property type="molecule type" value="Genomic_DNA"/>
</dbReference>
<feature type="compositionally biased region" description="Acidic residues" evidence="1">
    <location>
        <begin position="35"/>
        <end position="48"/>
    </location>
</feature>
<evidence type="ECO:0000256" key="1">
    <source>
        <dbReference type="SAM" id="MobiDB-lite"/>
    </source>
</evidence>
<proteinExistence type="predicted"/>
<dbReference type="InterPro" id="IPR050588">
    <property type="entry name" value="WNK_Ser-Thr_kinase"/>
</dbReference>
<sequence length="237" mass="27564">MESEFKPPDPDSETPQDVSSAAEATSQQDSSDRKDDDEEEEEEEEEDRIVEKSHNSRFHKRNKRFPKQIEGVDNAFIAIEPKSGKEVIWNECILSEKKTDKEVRSFRCCQLFAQNRYLSIIKKLKKSCHPFLARFLDAWVSKSEDGSRKLVFITERLDECSLKQFLCNSAKNNRVRFLTHLWNILQLWKRHVGQILSVLMFLHRLGITHGNLSKESIYYQNSGNLRVGPCNSSINNI</sequence>
<keyword evidence="3" id="KW-0675">Receptor</keyword>
<evidence type="ECO:0000313" key="4">
    <source>
        <dbReference type="Proteomes" id="UP000728185"/>
    </source>
</evidence>
<dbReference type="Proteomes" id="UP000728185">
    <property type="component" value="Unassembled WGS sequence"/>
</dbReference>
<dbReference type="GO" id="GO:0004672">
    <property type="term" value="F:protein kinase activity"/>
    <property type="evidence" value="ECO:0007669"/>
    <property type="project" value="InterPro"/>
</dbReference>
<dbReference type="InterPro" id="IPR000719">
    <property type="entry name" value="Prot_kinase_dom"/>
</dbReference>
<keyword evidence="4" id="KW-1185">Reference proteome</keyword>
<protein>
    <submittedName>
        <fullName evidence="3">Nuclear receptor binding protein</fullName>
    </submittedName>
</protein>
<evidence type="ECO:0000313" key="3">
    <source>
        <dbReference type="EMBL" id="KAA0190379.1"/>
    </source>
</evidence>
<dbReference type="PANTHER" id="PTHR13902">
    <property type="entry name" value="SERINE/THREONINE-PROTEIN KINASE WNK WITH NO LYSINE -RELATED"/>
    <property type="match status" value="1"/>
</dbReference>
<dbReference type="SUPFAM" id="SSF56112">
    <property type="entry name" value="Protein kinase-like (PK-like)"/>
    <property type="match status" value="1"/>
</dbReference>
<dbReference type="PROSITE" id="PS50011">
    <property type="entry name" value="PROTEIN_KINASE_DOM"/>
    <property type="match status" value="1"/>
</dbReference>
<dbReference type="AlphaFoldDB" id="A0A8E0RVG4"/>
<dbReference type="OrthoDB" id="1034557at2759"/>
<comment type="caution">
    <text evidence="3">The sequence shown here is derived from an EMBL/GenBank/DDBJ whole genome shotgun (WGS) entry which is preliminary data.</text>
</comment>
<organism evidence="3 4">
    <name type="scientific">Fasciolopsis buskii</name>
    <dbReference type="NCBI Taxonomy" id="27845"/>
    <lineage>
        <taxon>Eukaryota</taxon>
        <taxon>Metazoa</taxon>
        <taxon>Spiralia</taxon>
        <taxon>Lophotrochozoa</taxon>
        <taxon>Platyhelminthes</taxon>
        <taxon>Trematoda</taxon>
        <taxon>Digenea</taxon>
        <taxon>Plagiorchiida</taxon>
        <taxon>Echinostomata</taxon>
        <taxon>Echinostomatoidea</taxon>
        <taxon>Fasciolidae</taxon>
        <taxon>Fasciolopsis</taxon>
    </lineage>
</organism>